<reference evidence="2" key="1">
    <citation type="journal article" date="2014" name="Int. J. Syst. Evol. Microbiol.">
        <title>Complete genome sequence of Corynebacterium casei LMG S-19264T (=DSM 44701T), isolated from a smear-ripened cheese.</title>
        <authorList>
            <consortium name="US DOE Joint Genome Institute (JGI-PGF)"/>
            <person name="Walter F."/>
            <person name="Albersmeier A."/>
            <person name="Kalinowski J."/>
            <person name="Ruckert C."/>
        </authorList>
    </citation>
    <scope>NUCLEOTIDE SEQUENCE</scope>
    <source>
        <strain evidence="2">JCM 13583</strain>
    </source>
</reference>
<comment type="caution">
    <text evidence="2">The sequence shown here is derived from an EMBL/GenBank/DDBJ whole genome shotgun (WGS) entry which is preliminary data.</text>
</comment>
<dbReference type="SUPFAM" id="SSF53756">
    <property type="entry name" value="UDP-Glycosyltransferase/glycogen phosphorylase"/>
    <property type="match status" value="1"/>
</dbReference>
<reference evidence="2" key="2">
    <citation type="submission" date="2022-09" db="EMBL/GenBank/DDBJ databases">
        <authorList>
            <person name="Sun Q."/>
            <person name="Ohkuma M."/>
        </authorList>
    </citation>
    <scope>NUCLEOTIDE SEQUENCE</scope>
    <source>
        <strain evidence="2">JCM 13583</strain>
    </source>
</reference>
<evidence type="ECO:0000259" key="1">
    <source>
        <dbReference type="Pfam" id="PF00534"/>
    </source>
</evidence>
<dbReference type="EMBL" id="BMNY01000002">
    <property type="protein sequence ID" value="GGM76550.1"/>
    <property type="molecule type" value="Genomic_DNA"/>
</dbReference>
<dbReference type="GO" id="GO:0016757">
    <property type="term" value="F:glycosyltransferase activity"/>
    <property type="evidence" value="ECO:0007669"/>
    <property type="project" value="InterPro"/>
</dbReference>
<evidence type="ECO:0000313" key="3">
    <source>
        <dbReference type="Proteomes" id="UP000632195"/>
    </source>
</evidence>
<dbReference type="AlphaFoldDB" id="A0AA37BS28"/>
<keyword evidence="3" id="KW-1185">Reference proteome</keyword>
<gene>
    <name evidence="2" type="ORF">GCM10007108_13260</name>
</gene>
<name>A0AA37BS28_9ARCH</name>
<dbReference type="Gene3D" id="3.40.50.2000">
    <property type="entry name" value="Glycogen Phosphorylase B"/>
    <property type="match status" value="1"/>
</dbReference>
<feature type="domain" description="Glycosyl transferase family 1" evidence="1">
    <location>
        <begin position="51"/>
        <end position="216"/>
    </location>
</feature>
<protein>
    <recommendedName>
        <fullName evidence="1">Glycosyl transferase family 1 domain-containing protein</fullName>
    </recommendedName>
</protein>
<accession>A0AA37BS28</accession>
<proteinExistence type="predicted"/>
<dbReference type="InterPro" id="IPR001296">
    <property type="entry name" value="Glyco_trans_1"/>
</dbReference>
<evidence type="ECO:0000313" key="2">
    <source>
        <dbReference type="EMBL" id="GGM76550.1"/>
    </source>
</evidence>
<organism evidence="2 3">
    <name type="scientific">Thermogymnomonas acidicola</name>
    <dbReference type="NCBI Taxonomy" id="399579"/>
    <lineage>
        <taxon>Archaea</taxon>
        <taxon>Methanobacteriati</taxon>
        <taxon>Thermoplasmatota</taxon>
        <taxon>Thermoplasmata</taxon>
        <taxon>Thermoplasmatales</taxon>
        <taxon>Thermogymnomonas</taxon>
    </lineage>
</organism>
<dbReference type="Pfam" id="PF00534">
    <property type="entry name" value="Glycos_transf_1"/>
    <property type="match status" value="1"/>
</dbReference>
<dbReference type="Proteomes" id="UP000632195">
    <property type="component" value="Unassembled WGS sequence"/>
</dbReference>
<sequence length="235" mass="27130">MFKNVATFVLLNLYKKRIDDAIGYNKVHFLNWKYLETVPTLYLNEIINFHDIKTQDSNIPTILMHGSWGPQKNIELGLMVLKKLKDEGEEFKLVISGGINHHFPDYEIKFKEILRSYSGLIDEYLGPITEREITKIFLEASLLILPYNAPGGLSGVLEQAIFFEVPTIAIDFPEFREQAAGVGFVRLANSVSDIEDYVREFLMNWDAYNARQRRINISKKITQATDNIRVLLRND</sequence>